<dbReference type="PANTHER" id="PTHR32387">
    <property type="entry name" value="WU:FJ29H11"/>
    <property type="match status" value="1"/>
</dbReference>
<dbReference type="AlphaFoldDB" id="Q4RBS1"/>
<protein>
    <submittedName>
        <fullName evidence="1">(spotted green pufferfish) hypothetical protein</fullName>
    </submittedName>
</protein>
<dbReference type="KEGG" id="tng:GSTEN00037049G001"/>
<proteinExistence type="predicted"/>
<dbReference type="OrthoDB" id="8935227at2759"/>
<organism evidence="1">
    <name type="scientific">Tetraodon nigroviridis</name>
    <name type="common">Spotted green pufferfish</name>
    <name type="synonym">Chelonodon nigroviridis</name>
    <dbReference type="NCBI Taxonomy" id="99883"/>
    <lineage>
        <taxon>Eukaryota</taxon>
        <taxon>Metazoa</taxon>
        <taxon>Chordata</taxon>
        <taxon>Craniata</taxon>
        <taxon>Vertebrata</taxon>
        <taxon>Euteleostomi</taxon>
        <taxon>Actinopterygii</taxon>
        <taxon>Neopterygii</taxon>
        <taxon>Teleostei</taxon>
        <taxon>Neoteleostei</taxon>
        <taxon>Acanthomorphata</taxon>
        <taxon>Eupercaria</taxon>
        <taxon>Tetraodontiformes</taxon>
        <taxon>Tetradontoidea</taxon>
        <taxon>Tetraodontidae</taxon>
        <taxon>Tetraodon</taxon>
    </lineage>
</organism>
<gene>
    <name evidence="1" type="ORF">GSTENG00037049001</name>
</gene>
<comment type="caution">
    <text evidence="1">The sequence shown here is derived from an EMBL/GenBank/DDBJ whole genome shotgun (WGS) entry which is preliminary data.</text>
</comment>
<dbReference type="PANTHER" id="PTHR32387:SF0">
    <property type="entry name" value="PROTEIN NO VEIN"/>
    <property type="match status" value="1"/>
</dbReference>
<feature type="non-terminal residue" evidence="1">
    <location>
        <position position="1"/>
    </location>
</feature>
<name>Q4RBS1_TETNG</name>
<accession>Q4RBS1</accession>
<reference evidence="1" key="1">
    <citation type="journal article" date="2004" name="Nature">
        <title>Genome duplication in the teleost fish Tetraodon nigroviridis reveals the early vertebrate proto-karyotype.</title>
        <authorList>
            <person name="Jaillon O."/>
            <person name="Aury J.-M."/>
            <person name="Brunet F."/>
            <person name="Petit J.-L."/>
            <person name="Stange-Thomann N."/>
            <person name="Mauceli E."/>
            <person name="Bouneau L."/>
            <person name="Fischer C."/>
            <person name="Ozouf-Costaz C."/>
            <person name="Bernot A."/>
            <person name="Nicaud S."/>
            <person name="Jaffe D."/>
            <person name="Fisher S."/>
            <person name="Lutfalla G."/>
            <person name="Dossat C."/>
            <person name="Segurens B."/>
            <person name="Dasilva C."/>
            <person name="Salanoubat M."/>
            <person name="Levy M."/>
            <person name="Boudet N."/>
            <person name="Castellano S."/>
            <person name="Anthouard V."/>
            <person name="Jubin C."/>
            <person name="Castelli V."/>
            <person name="Katinka M."/>
            <person name="Vacherie B."/>
            <person name="Biemont C."/>
            <person name="Skalli Z."/>
            <person name="Cattolico L."/>
            <person name="Poulain J."/>
            <person name="De Berardinis V."/>
            <person name="Cruaud C."/>
            <person name="Duprat S."/>
            <person name="Brottier P."/>
            <person name="Coutanceau J.-P."/>
            <person name="Gouzy J."/>
            <person name="Parra G."/>
            <person name="Lardier G."/>
            <person name="Chapple C."/>
            <person name="McKernan K.J."/>
            <person name="McEwan P."/>
            <person name="Bosak S."/>
            <person name="Kellis M."/>
            <person name="Volff J.-N."/>
            <person name="Guigo R."/>
            <person name="Zody M.C."/>
            <person name="Mesirov J."/>
            <person name="Lindblad-Toh K."/>
            <person name="Birren B."/>
            <person name="Nusbaum C."/>
            <person name="Kahn D."/>
            <person name="Robinson-Rechavi M."/>
            <person name="Laudet V."/>
            <person name="Schachter V."/>
            <person name="Quetier F."/>
            <person name="Saurin W."/>
            <person name="Scarpelli C."/>
            <person name="Wincker P."/>
            <person name="Lander E.S."/>
            <person name="Weissenbach J."/>
            <person name="Roest Crollius H."/>
        </authorList>
    </citation>
    <scope>NUCLEOTIDE SEQUENCE [LARGE SCALE GENOMIC DNA]</scope>
</reference>
<evidence type="ECO:0000313" key="1">
    <source>
        <dbReference type="EMBL" id="CAG14162.1"/>
    </source>
</evidence>
<dbReference type="InterPro" id="IPR052957">
    <property type="entry name" value="Auxin_embryo_med"/>
</dbReference>
<sequence>SKRMLSPQSWLWPSSSPTATLKVTLYGSPKNSQCLLSCPSEALASVSLSKVRSDYRMIEPRNNGSFPLVPYSSVGDFDIPSSREDVDRDSPWNQWLRSEIPQLFLQAMEVRPQRVCRVITGS</sequence>
<reference evidence="1" key="2">
    <citation type="submission" date="2004-02" db="EMBL/GenBank/DDBJ databases">
        <authorList>
            <consortium name="Genoscope"/>
            <consortium name="Whitehead Institute Centre for Genome Research"/>
        </authorList>
    </citation>
    <scope>NUCLEOTIDE SEQUENCE</scope>
</reference>
<dbReference type="EMBL" id="CAAE01020829">
    <property type="protein sequence ID" value="CAG14162.1"/>
    <property type="molecule type" value="Genomic_DNA"/>
</dbReference>